<keyword evidence="2" id="KW-0732">Signal</keyword>
<name>A0ABT3WBB7_9PROT</name>
<organism evidence="4 5">
    <name type="scientific">Bombella saccharophila</name>
    <dbReference type="NCBI Taxonomy" id="2967338"/>
    <lineage>
        <taxon>Bacteria</taxon>
        <taxon>Pseudomonadati</taxon>
        <taxon>Pseudomonadota</taxon>
        <taxon>Alphaproteobacteria</taxon>
        <taxon>Acetobacterales</taxon>
        <taxon>Acetobacteraceae</taxon>
        <taxon>Bombella</taxon>
    </lineage>
</organism>
<dbReference type="Proteomes" id="UP001165648">
    <property type="component" value="Unassembled WGS sequence"/>
</dbReference>
<dbReference type="RefSeq" id="WP_266106962.1">
    <property type="nucleotide sequence ID" value="NZ_JANIDW010000003.1"/>
</dbReference>
<evidence type="ECO:0000259" key="3">
    <source>
        <dbReference type="Pfam" id="PF01551"/>
    </source>
</evidence>
<dbReference type="SUPFAM" id="SSF51261">
    <property type="entry name" value="Duplicated hybrid motif"/>
    <property type="match status" value="1"/>
</dbReference>
<dbReference type="EMBL" id="JANIDW010000003">
    <property type="protein sequence ID" value="MCX5615092.1"/>
    <property type="molecule type" value="Genomic_DNA"/>
</dbReference>
<feature type="coiled-coil region" evidence="1">
    <location>
        <begin position="218"/>
        <end position="281"/>
    </location>
</feature>
<feature type="coiled-coil region" evidence="1">
    <location>
        <begin position="38"/>
        <end position="111"/>
    </location>
</feature>
<evidence type="ECO:0000313" key="5">
    <source>
        <dbReference type="Proteomes" id="UP001165648"/>
    </source>
</evidence>
<keyword evidence="5" id="KW-1185">Reference proteome</keyword>
<dbReference type="InterPro" id="IPR011055">
    <property type="entry name" value="Dup_hybrid_motif"/>
</dbReference>
<reference evidence="4 5" key="1">
    <citation type="submission" date="2022-07" db="EMBL/GenBank/DDBJ databases">
        <title>Bombella genomes.</title>
        <authorList>
            <person name="Harer L."/>
            <person name="Styblova S."/>
            <person name="Ehrmann M."/>
        </authorList>
    </citation>
    <scope>NUCLEOTIDE SEQUENCE [LARGE SCALE GENOMIC DNA]</scope>
    <source>
        <strain evidence="4 5">TMW 2.2558</strain>
    </source>
</reference>
<accession>A0ABT3WBB7</accession>
<protein>
    <submittedName>
        <fullName evidence="4">Peptidoglycan DD-metalloendopeptidase family protein</fullName>
    </submittedName>
</protein>
<sequence length="416" mass="45974">MLLKYISRFWLVGFAAIIMCSPFHAAASKAVRASTSTIQTKRQALQQLLARKARLLQQEEDNTRKAETQAHLTARQLAQLRQKQALLAHQHARVEARLAALSQQLAQLTSGETHIQAQEHAILADEATRLPALRQLDTTPELALLMPTDGPADNPALPFALLTLRQQQNQEAMTRALQQEAQLHDQQKTLTTQSRTMAVQEGRLQTRQTLAENRTQHAEKLSEQAQQALLRQQALLTQARQSTEALTAIITKLAQQEANTRRRLKAEKQHFHKLHQQHEEQLVDEQTRTLSNPGKGLQHGAAHAPVQGRIVTQWAQPTEAGPATGLTYQTAPSAPVIAPCTGQMLFTGAFRSFGPMVILDCGQKQRLVLAGLGTIALHTGQAVQQGALIGHMPTQHPLLFVQLRHGTKLINPAAFF</sequence>
<feature type="signal peptide" evidence="2">
    <location>
        <begin position="1"/>
        <end position="25"/>
    </location>
</feature>
<dbReference type="Gene3D" id="2.70.70.10">
    <property type="entry name" value="Glucose Permease (Domain IIA)"/>
    <property type="match status" value="1"/>
</dbReference>
<evidence type="ECO:0000256" key="1">
    <source>
        <dbReference type="SAM" id="Coils"/>
    </source>
</evidence>
<proteinExistence type="predicted"/>
<evidence type="ECO:0000256" key="2">
    <source>
        <dbReference type="SAM" id="SignalP"/>
    </source>
</evidence>
<evidence type="ECO:0000313" key="4">
    <source>
        <dbReference type="EMBL" id="MCX5615092.1"/>
    </source>
</evidence>
<dbReference type="Pfam" id="PF01551">
    <property type="entry name" value="Peptidase_M23"/>
    <property type="match status" value="1"/>
</dbReference>
<dbReference type="InterPro" id="IPR016047">
    <property type="entry name" value="M23ase_b-sheet_dom"/>
</dbReference>
<gene>
    <name evidence="4" type="ORF">NQF64_07530</name>
</gene>
<feature type="chain" id="PRO_5045919767" evidence="2">
    <location>
        <begin position="26"/>
        <end position="416"/>
    </location>
</feature>
<keyword evidence="1" id="KW-0175">Coiled coil</keyword>
<dbReference type="CDD" id="cd12797">
    <property type="entry name" value="M23_peptidase"/>
    <property type="match status" value="1"/>
</dbReference>
<comment type="caution">
    <text evidence="4">The sequence shown here is derived from an EMBL/GenBank/DDBJ whole genome shotgun (WGS) entry which is preliminary data.</text>
</comment>
<feature type="domain" description="M23ase beta-sheet core" evidence="3">
    <location>
        <begin position="323"/>
        <end position="412"/>
    </location>
</feature>